<feature type="transmembrane region" description="Helical" evidence="2">
    <location>
        <begin position="158"/>
        <end position="180"/>
    </location>
</feature>
<name>A0A9W6HK75_9MICO</name>
<proteinExistence type="predicted"/>
<feature type="transmembrane region" description="Helical" evidence="2">
    <location>
        <begin position="127"/>
        <end position="146"/>
    </location>
</feature>
<protein>
    <submittedName>
        <fullName evidence="3">Uncharacterized protein</fullName>
    </submittedName>
</protein>
<dbReference type="AlphaFoldDB" id="A0A9W6HK75"/>
<keyword evidence="2" id="KW-1133">Transmembrane helix</keyword>
<dbReference type="RefSeq" id="WP_204962691.1">
    <property type="nucleotide sequence ID" value="NZ_BAAAUR010000002.1"/>
</dbReference>
<feature type="region of interest" description="Disordered" evidence="1">
    <location>
        <begin position="1"/>
        <end position="34"/>
    </location>
</feature>
<evidence type="ECO:0000313" key="3">
    <source>
        <dbReference type="EMBL" id="GLJ94180.1"/>
    </source>
</evidence>
<dbReference type="Proteomes" id="UP001142291">
    <property type="component" value="Unassembled WGS sequence"/>
</dbReference>
<evidence type="ECO:0000256" key="1">
    <source>
        <dbReference type="SAM" id="MobiDB-lite"/>
    </source>
</evidence>
<gene>
    <name evidence="3" type="ORF">GCM10017591_02410</name>
</gene>
<sequence length="186" mass="20206">MTFHDDEPEPTARPARPEHPAQRPGYEPVERLLRPTPYDPGMRRPATTVAGAALVLLGALVGLATIVDLLVHWREYAGTIEIELDGVTLDPEMIDASLWIVVAGVALSAAVQLVCSLLILRGHNIARVLVMTVSAISISAAFASWWARDQEITLRTTLPSLAVDILVLLALSSRSAAAYARRNQKR</sequence>
<reference evidence="3" key="2">
    <citation type="submission" date="2023-01" db="EMBL/GenBank/DDBJ databases">
        <authorList>
            <person name="Sun Q."/>
            <person name="Evtushenko L."/>
        </authorList>
    </citation>
    <scope>NUCLEOTIDE SEQUENCE</scope>
    <source>
        <strain evidence="3">VKM Ac-1940</strain>
    </source>
</reference>
<comment type="caution">
    <text evidence="3">The sequence shown here is derived from an EMBL/GenBank/DDBJ whole genome shotgun (WGS) entry which is preliminary data.</text>
</comment>
<keyword evidence="4" id="KW-1185">Reference proteome</keyword>
<dbReference type="EMBL" id="BSER01000001">
    <property type="protein sequence ID" value="GLJ94180.1"/>
    <property type="molecule type" value="Genomic_DNA"/>
</dbReference>
<organism evidence="3 4">
    <name type="scientific">Microbacterium dextranolyticum</name>
    <dbReference type="NCBI Taxonomy" id="36806"/>
    <lineage>
        <taxon>Bacteria</taxon>
        <taxon>Bacillati</taxon>
        <taxon>Actinomycetota</taxon>
        <taxon>Actinomycetes</taxon>
        <taxon>Micrococcales</taxon>
        <taxon>Microbacteriaceae</taxon>
        <taxon>Microbacterium</taxon>
    </lineage>
</organism>
<reference evidence="3" key="1">
    <citation type="journal article" date="2014" name="Int. J. Syst. Evol. Microbiol.">
        <title>Complete genome sequence of Corynebacterium casei LMG S-19264T (=DSM 44701T), isolated from a smear-ripened cheese.</title>
        <authorList>
            <consortium name="US DOE Joint Genome Institute (JGI-PGF)"/>
            <person name="Walter F."/>
            <person name="Albersmeier A."/>
            <person name="Kalinowski J."/>
            <person name="Ruckert C."/>
        </authorList>
    </citation>
    <scope>NUCLEOTIDE SEQUENCE</scope>
    <source>
        <strain evidence="3">VKM Ac-1940</strain>
    </source>
</reference>
<evidence type="ECO:0000313" key="4">
    <source>
        <dbReference type="Proteomes" id="UP001142291"/>
    </source>
</evidence>
<feature type="transmembrane region" description="Helical" evidence="2">
    <location>
        <begin position="98"/>
        <end position="120"/>
    </location>
</feature>
<keyword evidence="2" id="KW-0472">Membrane</keyword>
<evidence type="ECO:0000256" key="2">
    <source>
        <dbReference type="SAM" id="Phobius"/>
    </source>
</evidence>
<feature type="transmembrane region" description="Helical" evidence="2">
    <location>
        <begin position="49"/>
        <end position="71"/>
    </location>
</feature>
<keyword evidence="2" id="KW-0812">Transmembrane</keyword>
<accession>A0A9W6HK75</accession>